<dbReference type="GO" id="GO:0006508">
    <property type="term" value="P:proteolysis"/>
    <property type="evidence" value="ECO:0007669"/>
    <property type="project" value="InterPro"/>
</dbReference>
<dbReference type="PANTHER" id="PTHR48104">
    <property type="entry name" value="METACASPASE-4"/>
    <property type="match status" value="1"/>
</dbReference>
<dbReference type="Pfam" id="PF00656">
    <property type="entry name" value="Peptidase_C14"/>
    <property type="match status" value="1"/>
</dbReference>
<gene>
    <name evidence="3" type="ORF">RDB_LOCUS16111</name>
</gene>
<accession>A0A8H3DV93</accession>
<dbReference type="InterPro" id="IPR050452">
    <property type="entry name" value="Metacaspase"/>
</dbReference>
<dbReference type="EMBL" id="CAJNJQ010000342">
    <property type="protein sequence ID" value="CAE7071924.1"/>
    <property type="molecule type" value="Genomic_DNA"/>
</dbReference>
<dbReference type="InterPro" id="IPR011600">
    <property type="entry name" value="Pept_C14_caspase"/>
</dbReference>
<evidence type="ECO:0000313" key="3">
    <source>
        <dbReference type="EMBL" id="CAE7071924.1"/>
    </source>
</evidence>
<comment type="caution">
    <text evidence="3">The sequence shown here is derived from an EMBL/GenBank/DDBJ whole genome shotgun (WGS) entry which is preliminary data.</text>
</comment>
<protein>
    <recommendedName>
        <fullName evidence="2">Peptidase C14 caspase domain-containing protein</fullName>
    </recommendedName>
</protein>
<evidence type="ECO:0000256" key="1">
    <source>
        <dbReference type="ARBA" id="ARBA00009005"/>
    </source>
</evidence>
<dbReference type="Gene3D" id="3.40.50.12660">
    <property type="match status" value="1"/>
</dbReference>
<dbReference type="GO" id="GO:0005737">
    <property type="term" value="C:cytoplasm"/>
    <property type="evidence" value="ECO:0007669"/>
    <property type="project" value="TreeGrafter"/>
</dbReference>
<organism evidence="3 4">
    <name type="scientific">Rhizoctonia solani</name>
    <dbReference type="NCBI Taxonomy" id="456999"/>
    <lineage>
        <taxon>Eukaryota</taxon>
        <taxon>Fungi</taxon>
        <taxon>Dikarya</taxon>
        <taxon>Basidiomycota</taxon>
        <taxon>Agaricomycotina</taxon>
        <taxon>Agaricomycetes</taxon>
        <taxon>Cantharellales</taxon>
        <taxon>Ceratobasidiaceae</taxon>
        <taxon>Rhizoctonia</taxon>
    </lineage>
</organism>
<dbReference type="AlphaFoldDB" id="A0A8H3DV93"/>
<name>A0A8H3DV93_9AGAM</name>
<evidence type="ECO:0000313" key="4">
    <source>
        <dbReference type="Proteomes" id="UP000663827"/>
    </source>
</evidence>
<reference evidence="3" key="1">
    <citation type="submission" date="2021-01" db="EMBL/GenBank/DDBJ databases">
        <authorList>
            <person name="Kaushik A."/>
        </authorList>
    </citation>
    <scope>NUCLEOTIDE SEQUENCE</scope>
    <source>
        <strain evidence="3">AG5</strain>
    </source>
</reference>
<dbReference type="PANTHER" id="PTHR48104:SF30">
    <property type="entry name" value="METACASPASE-1"/>
    <property type="match status" value="1"/>
</dbReference>
<feature type="domain" description="Peptidase C14 caspase" evidence="2">
    <location>
        <begin position="2"/>
        <end position="241"/>
    </location>
</feature>
<comment type="similarity">
    <text evidence="1">Belongs to the peptidase C14B family.</text>
</comment>
<dbReference type="GO" id="GO:0004197">
    <property type="term" value="F:cysteine-type endopeptidase activity"/>
    <property type="evidence" value="ECO:0007669"/>
    <property type="project" value="InterPro"/>
</dbReference>
<evidence type="ECO:0000259" key="2">
    <source>
        <dbReference type="Pfam" id="PF00656"/>
    </source>
</evidence>
<proteinExistence type="inferred from homology"/>
<sequence length="252" mass="27904">MCDFLTRQFGYKRDDIIQLVDDAIDPGKMPTRDNILQAMRWLVKDAQPNDSLFFHYSGHGGQTKDLDGDEADGYDEVIYPMDFEYFGHIVDDDMHAIMVKPLPPGCRLTAVFDSDHSGSALDLPYMYSTGGMIKLPDAGPGICGMMRNMGSFIKSTAGQRTVHDYARQMRSSPADVISWSACKDSEIAADTVEAGAATGAMTYAFIEVLKQNPLQTYQELLNNLRGVLNNHNQKPQLSSSHPMVGFSSFVID</sequence>
<dbReference type="Proteomes" id="UP000663827">
    <property type="component" value="Unassembled WGS sequence"/>
</dbReference>